<accession>A0ABQ5YJZ1</accession>
<name>A0ABQ5YJZ1_9NEIS</name>
<comment type="caution">
    <text evidence="4">The sequence shown here is derived from an EMBL/GenBank/DDBJ whole genome shotgun (WGS) entry which is preliminary data.</text>
</comment>
<dbReference type="Proteomes" id="UP001156706">
    <property type="component" value="Unassembled WGS sequence"/>
</dbReference>
<dbReference type="Gene3D" id="3.40.630.30">
    <property type="match status" value="1"/>
</dbReference>
<dbReference type="RefSeq" id="WP_284198403.1">
    <property type="nucleotide sequence ID" value="NZ_BSOG01000008.1"/>
</dbReference>
<protein>
    <recommendedName>
        <fullName evidence="3">N-acetyltransferase domain-containing protein</fullName>
    </recommendedName>
</protein>
<dbReference type="PROSITE" id="PS51186">
    <property type="entry name" value="GNAT"/>
    <property type="match status" value="1"/>
</dbReference>
<dbReference type="InterPro" id="IPR016181">
    <property type="entry name" value="Acyl_CoA_acyltransferase"/>
</dbReference>
<gene>
    <name evidence="4" type="ORF">GCM10007907_41250</name>
</gene>
<evidence type="ECO:0000313" key="5">
    <source>
        <dbReference type="Proteomes" id="UP001156706"/>
    </source>
</evidence>
<evidence type="ECO:0000256" key="1">
    <source>
        <dbReference type="ARBA" id="ARBA00022679"/>
    </source>
</evidence>
<organism evidence="4 5">
    <name type="scientific">Chitinimonas prasina</name>
    <dbReference type="NCBI Taxonomy" id="1434937"/>
    <lineage>
        <taxon>Bacteria</taxon>
        <taxon>Pseudomonadati</taxon>
        <taxon>Pseudomonadota</taxon>
        <taxon>Betaproteobacteria</taxon>
        <taxon>Neisseriales</taxon>
        <taxon>Chitinibacteraceae</taxon>
        <taxon>Chitinimonas</taxon>
    </lineage>
</organism>
<dbReference type="EMBL" id="BSOG01000008">
    <property type="protein sequence ID" value="GLR15335.1"/>
    <property type="molecule type" value="Genomic_DNA"/>
</dbReference>
<keyword evidence="5" id="KW-1185">Reference proteome</keyword>
<dbReference type="InterPro" id="IPR050832">
    <property type="entry name" value="Bact_Acetyltransf"/>
</dbReference>
<keyword evidence="2" id="KW-0012">Acyltransferase</keyword>
<feature type="domain" description="N-acetyltransferase" evidence="3">
    <location>
        <begin position="5"/>
        <end position="168"/>
    </location>
</feature>
<proteinExistence type="predicted"/>
<evidence type="ECO:0000259" key="3">
    <source>
        <dbReference type="PROSITE" id="PS51186"/>
    </source>
</evidence>
<sequence length="168" mass="18490">MPTPIAIRPATAADIPTIATLADIIWRQHYPAIISMAQIDYMLAQRYNLAALQHQISGPDQWLDLALAGDQVVGFAQYYYNAPGEMKLDKLYLLPDLHGQGLGSQLLQHVVAQAQARQCTTLILAVNKHNAKAIAAYTRNGFTVRDSVTVDIGHGYLMDDFVMVKNIG</sequence>
<evidence type="ECO:0000313" key="4">
    <source>
        <dbReference type="EMBL" id="GLR15335.1"/>
    </source>
</evidence>
<reference evidence="5" key="1">
    <citation type="journal article" date="2019" name="Int. J. Syst. Evol. Microbiol.">
        <title>The Global Catalogue of Microorganisms (GCM) 10K type strain sequencing project: providing services to taxonomists for standard genome sequencing and annotation.</title>
        <authorList>
            <consortium name="The Broad Institute Genomics Platform"/>
            <consortium name="The Broad Institute Genome Sequencing Center for Infectious Disease"/>
            <person name="Wu L."/>
            <person name="Ma J."/>
        </authorList>
    </citation>
    <scope>NUCLEOTIDE SEQUENCE [LARGE SCALE GENOMIC DNA]</scope>
    <source>
        <strain evidence="5">NBRC 110044</strain>
    </source>
</reference>
<dbReference type="SUPFAM" id="SSF55729">
    <property type="entry name" value="Acyl-CoA N-acyltransferases (Nat)"/>
    <property type="match status" value="1"/>
</dbReference>
<dbReference type="InterPro" id="IPR000182">
    <property type="entry name" value="GNAT_dom"/>
</dbReference>
<evidence type="ECO:0000256" key="2">
    <source>
        <dbReference type="ARBA" id="ARBA00023315"/>
    </source>
</evidence>
<dbReference type="Pfam" id="PF00583">
    <property type="entry name" value="Acetyltransf_1"/>
    <property type="match status" value="1"/>
</dbReference>
<keyword evidence="1" id="KW-0808">Transferase</keyword>
<dbReference type="CDD" id="cd04301">
    <property type="entry name" value="NAT_SF"/>
    <property type="match status" value="1"/>
</dbReference>
<dbReference type="PANTHER" id="PTHR43877">
    <property type="entry name" value="AMINOALKYLPHOSPHONATE N-ACETYLTRANSFERASE-RELATED-RELATED"/>
    <property type="match status" value="1"/>
</dbReference>